<dbReference type="Gene3D" id="1.10.287.2250">
    <property type="match status" value="1"/>
</dbReference>
<name>A0ABD1F6Z7_HYPHA</name>
<evidence type="ECO:0000313" key="3">
    <source>
        <dbReference type="EMBL" id="KAL1513362.1"/>
    </source>
</evidence>
<keyword evidence="1" id="KW-0732">Signal</keyword>
<keyword evidence="4" id="KW-1185">Reference proteome</keyword>
<protein>
    <recommendedName>
        <fullName evidence="2">Cathepsin propeptide inhibitor domain-containing protein</fullName>
    </recommendedName>
</protein>
<dbReference type="Pfam" id="PF08246">
    <property type="entry name" value="Inhibitor_I29"/>
    <property type="match status" value="1"/>
</dbReference>
<dbReference type="SMART" id="SM00848">
    <property type="entry name" value="Inhibitor_I29"/>
    <property type="match status" value="1"/>
</dbReference>
<proteinExistence type="predicted"/>
<dbReference type="EMBL" id="JBDJPC010000002">
    <property type="protein sequence ID" value="KAL1513362.1"/>
    <property type="molecule type" value="Genomic_DNA"/>
</dbReference>
<dbReference type="InterPro" id="IPR038765">
    <property type="entry name" value="Papain-like_cys_pep_sf"/>
</dbReference>
<dbReference type="InterPro" id="IPR013201">
    <property type="entry name" value="Prot_inhib_I29"/>
</dbReference>
<evidence type="ECO:0000256" key="1">
    <source>
        <dbReference type="SAM" id="SignalP"/>
    </source>
</evidence>
<gene>
    <name evidence="3" type="ORF">ABEB36_002781</name>
</gene>
<organism evidence="3 4">
    <name type="scientific">Hypothenemus hampei</name>
    <name type="common">Coffee berry borer</name>
    <dbReference type="NCBI Taxonomy" id="57062"/>
    <lineage>
        <taxon>Eukaryota</taxon>
        <taxon>Metazoa</taxon>
        <taxon>Ecdysozoa</taxon>
        <taxon>Arthropoda</taxon>
        <taxon>Hexapoda</taxon>
        <taxon>Insecta</taxon>
        <taxon>Pterygota</taxon>
        <taxon>Neoptera</taxon>
        <taxon>Endopterygota</taxon>
        <taxon>Coleoptera</taxon>
        <taxon>Polyphaga</taxon>
        <taxon>Cucujiformia</taxon>
        <taxon>Curculionidae</taxon>
        <taxon>Scolytinae</taxon>
        <taxon>Hypothenemus</taxon>
    </lineage>
</organism>
<evidence type="ECO:0000313" key="4">
    <source>
        <dbReference type="Proteomes" id="UP001566132"/>
    </source>
</evidence>
<dbReference type="SUPFAM" id="SSF54001">
    <property type="entry name" value="Cysteine proteinases"/>
    <property type="match status" value="1"/>
</dbReference>
<feature type="signal peptide" evidence="1">
    <location>
        <begin position="1"/>
        <end position="17"/>
    </location>
</feature>
<feature type="domain" description="Cathepsin propeptide inhibitor" evidence="2">
    <location>
        <begin position="32"/>
        <end position="92"/>
    </location>
</feature>
<dbReference type="AlphaFoldDB" id="A0ABD1F6Z7"/>
<evidence type="ECO:0000259" key="2">
    <source>
        <dbReference type="SMART" id="SM00848"/>
    </source>
</evidence>
<accession>A0ABD1F6Z7</accession>
<feature type="chain" id="PRO_5044813197" description="Cathepsin propeptide inhibitor domain-containing protein" evidence="1">
    <location>
        <begin position="18"/>
        <end position="110"/>
    </location>
</feature>
<sequence length="110" mass="12681">MILKTFILLSLIAVIMAAPLLLLDPVDVEAEWAKWKTEHNKNYDTPEEEAKRFKIFEENIKKIAHHNKQYQDGEVTWTQGLNQFADLTSDEFGKTYLKGLKEKPELSGTS</sequence>
<dbReference type="Proteomes" id="UP001566132">
    <property type="component" value="Unassembled WGS sequence"/>
</dbReference>
<comment type="caution">
    <text evidence="3">The sequence shown here is derived from an EMBL/GenBank/DDBJ whole genome shotgun (WGS) entry which is preliminary data.</text>
</comment>
<reference evidence="3 4" key="1">
    <citation type="submission" date="2024-05" db="EMBL/GenBank/DDBJ databases">
        <title>Genetic variation in Jamaican populations of the coffee berry borer (Hypothenemus hampei).</title>
        <authorList>
            <person name="Errbii M."/>
            <person name="Myrie A."/>
        </authorList>
    </citation>
    <scope>NUCLEOTIDE SEQUENCE [LARGE SCALE GENOMIC DNA]</scope>
    <source>
        <strain evidence="3">JA-Hopewell-2020-01-JO</strain>
        <tissue evidence="3">Whole body</tissue>
    </source>
</reference>